<feature type="compositionally biased region" description="Basic residues" evidence="1">
    <location>
        <begin position="922"/>
        <end position="935"/>
    </location>
</feature>
<feature type="compositionally biased region" description="Basic residues" evidence="1">
    <location>
        <begin position="537"/>
        <end position="551"/>
    </location>
</feature>
<feature type="compositionally biased region" description="Basic residues" evidence="1">
    <location>
        <begin position="1004"/>
        <end position="1020"/>
    </location>
</feature>
<feature type="compositionally biased region" description="Polar residues" evidence="1">
    <location>
        <begin position="352"/>
        <end position="367"/>
    </location>
</feature>
<feature type="compositionally biased region" description="Polar residues" evidence="1">
    <location>
        <begin position="781"/>
        <end position="794"/>
    </location>
</feature>
<name>A0A3M7LZ66_9PLEO</name>
<feature type="region of interest" description="Disordered" evidence="1">
    <location>
        <begin position="325"/>
        <end position="367"/>
    </location>
</feature>
<feature type="compositionally biased region" description="Basic residues" evidence="1">
    <location>
        <begin position="795"/>
        <end position="822"/>
    </location>
</feature>
<evidence type="ECO:0000313" key="3">
    <source>
        <dbReference type="Proteomes" id="UP000265663"/>
    </source>
</evidence>
<gene>
    <name evidence="2" type="ORF">GMOD_00001494</name>
</gene>
<feature type="compositionally biased region" description="Low complexity" evidence="1">
    <location>
        <begin position="907"/>
        <end position="921"/>
    </location>
</feature>
<protein>
    <submittedName>
        <fullName evidence="2">Uncharacterized protein</fullName>
    </submittedName>
</protein>
<proteinExistence type="predicted"/>
<feature type="compositionally biased region" description="Basic and acidic residues" evidence="1">
    <location>
        <begin position="486"/>
        <end position="499"/>
    </location>
</feature>
<feature type="compositionally biased region" description="Basic residues" evidence="1">
    <location>
        <begin position="1042"/>
        <end position="1059"/>
    </location>
</feature>
<feature type="compositionally biased region" description="Basic and acidic residues" evidence="1">
    <location>
        <begin position="571"/>
        <end position="594"/>
    </location>
</feature>
<feature type="compositionally biased region" description="Basic and acidic residues" evidence="1">
    <location>
        <begin position="953"/>
        <end position="980"/>
    </location>
</feature>
<feature type="compositionally biased region" description="Polar residues" evidence="1">
    <location>
        <begin position="857"/>
        <end position="870"/>
    </location>
</feature>
<feature type="compositionally biased region" description="Polar residues" evidence="1">
    <location>
        <begin position="663"/>
        <end position="678"/>
    </location>
</feature>
<evidence type="ECO:0000256" key="1">
    <source>
        <dbReference type="SAM" id="MobiDB-lite"/>
    </source>
</evidence>
<sequence length="1059" mass="115833">MGQQAATSEDPDSHTSVCTLSICDARKLLGYVMPVTELDFWSLGELGYTYDDAPHVCPDGRIYGLSQAPEYYAYSPPRTDSWEDGLQEIENFDWCAEKDVEEHNGEKKDQNGLATGLVDSMNESTTAVSSHSNENKLCVHEDLPTPDTKLDDPVQTLHANHEKPFTTDPSHTPPPSPLWVPSPVHNQASIDTTTHPQSKSNEQVVTEFEYWDSGTLNDMAMDDVSMISEFNNLSIVPRYEDDVISTHGNSPGEQIQQDDSNAQIFALVDEEEPEKEIDVDEGRSIGHFTAPTVVEALEDVQPTATSSQGPSEESNMSSLLQTQIPPKEDHCQPQSEVSEIGNPKTVDEHSQDTTPVLTESHSRNSPTEDVLHAMSEVTVPVEPEFSRLRLKETASLQLPGDVARTEMQAHDPWQVQLQDAVDDVSSEYHLIRRSISYHEHSVEAGQTFAVESKDEHADTSFAPASPLLKQHTRSDVVLPPSPFQPNDHDADHPDTKEAPTKATVSRKRKPRTVSSDDTATTKVPQPNSPTSPEKTKASKPRKRSRPAKKAKSASESDSDIPLKKKPRKRVPTKDAPNRMEHSGESFEEGSERKKLVATMGRKTGRSVKEEPQLDETSSIQALSKQASPTPFEGPSASMELDADAELQEPDVKANYSDAEMPKSCNSQTHTQARSTKSASARKPRPTARQLFANTSSPKSLEESPSVPFASENTAVIDSDDAGKKGATPIVSKTQPEAPAAKNRISKKATKTKIEFKKKEKTGSELDGEDGTLDATGEDSDAISSAPSTLESPTKATRRNRKQMITRPWKTKRKILRRRKKASRTATIRLFNRTPKKPPTTTNPKPEPKAKKNKGTRETYNGTITRSRTNTPAPPPPPARPVVSHTPLPAPRTTEPKYGFSNRKTRQSVKAEATASVAASVKAKAKARGKGKGKGKKVVDEDVDVEMGEGEGEGTEKAQEEGKNKVDGKAKAKGKGEEKNVAKVGNDGGEDMDVDEAEAEAQTEKKKKKAGVKARAKGKAKKPVDNDEDVEMDMEEAEEKASKAKPKAKGKATAGKARKR</sequence>
<dbReference type="OrthoDB" id="3693236at2759"/>
<organism evidence="2 3">
    <name type="scientific">Pyrenophora seminiperda CCB06</name>
    <dbReference type="NCBI Taxonomy" id="1302712"/>
    <lineage>
        <taxon>Eukaryota</taxon>
        <taxon>Fungi</taxon>
        <taxon>Dikarya</taxon>
        <taxon>Ascomycota</taxon>
        <taxon>Pezizomycotina</taxon>
        <taxon>Dothideomycetes</taxon>
        <taxon>Pleosporomycetidae</taxon>
        <taxon>Pleosporales</taxon>
        <taxon>Pleosporineae</taxon>
        <taxon>Pleosporaceae</taxon>
        <taxon>Pyrenophora</taxon>
    </lineage>
</organism>
<feature type="region of interest" description="Disordered" evidence="1">
    <location>
        <begin position="301"/>
        <end position="320"/>
    </location>
</feature>
<reference evidence="2 3" key="1">
    <citation type="journal article" date="2014" name="PLoS ONE">
        <title>De novo Genome Assembly of the Fungal Plant Pathogen Pyrenophora semeniperda.</title>
        <authorList>
            <person name="Soliai M.M."/>
            <person name="Meyer S.E."/>
            <person name="Udall J.A."/>
            <person name="Elzinga D.E."/>
            <person name="Hermansen R.A."/>
            <person name="Bodily P.M."/>
            <person name="Hart A.A."/>
            <person name="Coleman C.E."/>
        </authorList>
    </citation>
    <scope>NUCLEOTIDE SEQUENCE [LARGE SCALE GENOMIC DNA]</scope>
    <source>
        <strain evidence="2 3">CCB06</strain>
        <tissue evidence="2">Mycelium</tissue>
    </source>
</reference>
<feature type="region of interest" description="Disordered" evidence="1">
    <location>
        <begin position="464"/>
        <end position="1059"/>
    </location>
</feature>
<feature type="compositionally biased region" description="Basic and acidic residues" evidence="1">
    <location>
        <begin position="751"/>
        <end position="763"/>
    </location>
</feature>
<feature type="compositionally biased region" description="Polar residues" evidence="1">
    <location>
        <begin position="614"/>
        <end position="628"/>
    </location>
</feature>
<dbReference type="Proteomes" id="UP000265663">
    <property type="component" value="Unassembled WGS sequence"/>
</dbReference>
<feature type="compositionally biased region" description="Polar residues" evidence="1">
    <location>
        <begin position="302"/>
        <end position="320"/>
    </location>
</feature>
<accession>A0A3M7LZ66</accession>
<feature type="compositionally biased region" description="Polar residues" evidence="1">
    <location>
        <begin position="512"/>
        <end position="532"/>
    </location>
</feature>
<dbReference type="AlphaFoldDB" id="A0A3M7LZ66"/>
<dbReference type="EMBL" id="KE747810">
    <property type="protein sequence ID" value="RMZ67553.1"/>
    <property type="molecule type" value="Genomic_DNA"/>
</dbReference>
<feature type="compositionally biased region" description="Acidic residues" evidence="1">
    <location>
        <begin position="987"/>
        <end position="1000"/>
    </location>
</feature>
<feature type="compositionally biased region" description="Acidic residues" evidence="1">
    <location>
        <begin position="765"/>
        <end position="780"/>
    </location>
</feature>
<keyword evidence="3" id="KW-1185">Reference proteome</keyword>
<feature type="compositionally biased region" description="Acidic residues" evidence="1">
    <location>
        <begin position="1025"/>
        <end position="1037"/>
    </location>
</feature>
<feature type="compositionally biased region" description="Acidic residues" evidence="1">
    <location>
        <begin position="940"/>
        <end position="952"/>
    </location>
</feature>
<evidence type="ECO:0000313" key="2">
    <source>
        <dbReference type="EMBL" id="RMZ67553.1"/>
    </source>
</evidence>